<keyword evidence="3" id="KW-1185">Reference proteome</keyword>
<name>A0ABZ2CFZ9_9BACI</name>
<dbReference type="Pfam" id="PF03807">
    <property type="entry name" value="F420_oxidored"/>
    <property type="match status" value="1"/>
</dbReference>
<accession>A0ABZ2CFZ9</accession>
<protein>
    <submittedName>
        <fullName evidence="2">NAD(P)-binding domain-containing protein</fullName>
    </submittedName>
</protein>
<sequence length="229" mass="25350">MQQIRVGLVGIGRLGTSLVKQWDQMKKAIGVYHPDTLKLDQFCQSYENSYPINKRELENLDVIILALSAAGIIPFISSLLAEDISLGNTKIVNMATALSTIEICKKFPLLNVYGVKYMGHSRDLLENGDGLFISETSLPTQIEEYFSSIGRIKLDTEERLIEVNTLATYYAAKAAIELESIFAKKALDPEYAARALTSIAPEVIRSYSNGTLGHFAKEIVKELQGTKAE</sequence>
<dbReference type="Gene3D" id="3.40.50.720">
    <property type="entry name" value="NAD(P)-binding Rossmann-like Domain"/>
    <property type="match status" value="1"/>
</dbReference>
<evidence type="ECO:0000259" key="1">
    <source>
        <dbReference type="Pfam" id="PF03807"/>
    </source>
</evidence>
<dbReference type="InterPro" id="IPR028939">
    <property type="entry name" value="P5C_Rdtase_cat_N"/>
</dbReference>
<dbReference type="SUPFAM" id="SSF51735">
    <property type="entry name" value="NAD(P)-binding Rossmann-fold domains"/>
    <property type="match status" value="1"/>
</dbReference>
<organism evidence="2 3">
    <name type="scientific">Niallia oryzisoli</name>
    <dbReference type="NCBI Taxonomy" id="1737571"/>
    <lineage>
        <taxon>Bacteria</taxon>
        <taxon>Bacillati</taxon>
        <taxon>Bacillota</taxon>
        <taxon>Bacilli</taxon>
        <taxon>Bacillales</taxon>
        <taxon>Bacillaceae</taxon>
        <taxon>Niallia</taxon>
    </lineage>
</organism>
<proteinExistence type="predicted"/>
<gene>
    <name evidence="2" type="ORF">R4Z09_06920</name>
</gene>
<dbReference type="InterPro" id="IPR036291">
    <property type="entry name" value="NAD(P)-bd_dom_sf"/>
</dbReference>
<evidence type="ECO:0000313" key="3">
    <source>
        <dbReference type="Proteomes" id="UP001357223"/>
    </source>
</evidence>
<reference evidence="2 3" key="1">
    <citation type="submission" date="2023-10" db="EMBL/GenBank/DDBJ databases">
        <title>Niallia locisalis sp.nov. isolated from a salt pond sample.</title>
        <authorList>
            <person name="Li X.-J."/>
            <person name="Dong L."/>
        </authorList>
    </citation>
    <scope>NUCLEOTIDE SEQUENCE [LARGE SCALE GENOMIC DNA]</scope>
    <source>
        <strain evidence="2 3">DSM 29761</strain>
    </source>
</reference>
<feature type="domain" description="Pyrroline-5-carboxylate reductase catalytic N-terminal" evidence="1">
    <location>
        <begin position="5"/>
        <end position="82"/>
    </location>
</feature>
<dbReference type="Proteomes" id="UP001357223">
    <property type="component" value="Chromosome"/>
</dbReference>
<dbReference type="EMBL" id="CP137640">
    <property type="protein sequence ID" value="WVX82709.1"/>
    <property type="molecule type" value="Genomic_DNA"/>
</dbReference>
<evidence type="ECO:0000313" key="2">
    <source>
        <dbReference type="EMBL" id="WVX82709.1"/>
    </source>
</evidence>
<dbReference type="RefSeq" id="WP_338451605.1">
    <property type="nucleotide sequence ID" value="NZ_CP137640.1"/>
</dbReference>